<comment type="caution">
    <text evidence="1">The sequence shown here is derived from an EMBL/GenBank/DDBJ whole genome shotgun (WGS) entry which is preliminary data.</text>
</comment>
<accession>A0A2D6YK10</accession>
<dbReference type="EMBL" id="NZEX01000098">
    <property type="protein sequence ID" value="MAH63536.1"/>
    <property type="molecule type" value="Genomic_DNA"/>
</dbReference>
<evidence type="ECO:0000313" key="1">
    <source>
        <dbReference type="EMBL" id="MAH63536.1"/>
    </source>
</evidence>
<gene>
    <name evidence="1" type="ORF">CMN54_08860</name>
</gene>
<name>A0A2D6YK10_9DELT</name>
<reference evidence="2" key="1">
    <citation type="submission" date="2017-09" db="EMBL/GenBank/DDBJ databases">
        <title>The Reconstruction of 2,631 Draft Metagenome-Assembled Genomes from the Global Oceans.</title>
        <authorList>
            <person name="Tully B.J."/>
            <person name="Graham E.D."/>
            <person name="Heidelberg J.F."/>
        </authorList>
    </citation>
    <scope>NUCLEOTIDE SEQUENCE [LARGE SCALE GENOMIC DNA]</scope>
</reference>
<dbReference type="Pfam" id="PF08734">
    <property type="entry name" value="GYD"/>
    <property type="match status" value="1"/>
</dbReference>
<organism evidence="1 2">
    <name type="scientific">SAR324 cluster bacterium</name>
    <dbReference type="NCBI Taxonomy" id="2024889"/>
    <lineage>
        <taxon>Bacteria</taxon>
        <taxon>Deltaproteobacteria</taxon>
        <taxon>SAR324 cluster</taxon>
    </lineage>
</organism>
<proteinExistence type="predicted"/>
<dbReference type="AlphaFoldDB" id="A0A2D6YK10"/>
<evidence type="ECO:0000313" key="2">
    <source>
        <dbReference type="Proteomes" id="UP000226525"/>
    </source>
</evidence>
<protein>
    <submittedName>
        <fullName evidence="1">GYD domain-containing protein</fullName>
    </submittedName>
</protein>
<sequence length="109" mass="11430">MYSAVANVKVTPAYWEALMKNPDSDRAAAIATAMASVGGKLHFFGFTHGKWDAIVAGEAPSEAAFMSVIASAWMAGMIQDVETIPCIAQETVTEVMSKAGSANYKGPGQ</sequence>
<dbReference type="InterPro" id="IPR014845">
    <property type="entry name" value="GYD/TTHA1554"/>
</dbReference>
<dbReference type="Proteomes" id="UP000226525">
    <property type="component" value="Unassembled WGS sequence"/>
</dbReference>